<evidence type="ECO:0000313" key="3">
    <source>
        <dbReference type="Proteomes" id="UP001345963"/>
    </source>
</evidence>
<evidence type="ECO:0000259" key="1">
    <source>
        <dbReference type="Pfam" id="PF21177"/>
    </source>
</evidence>
<dbReference type="InterPro" id="IPR036116">
    <property type="entry name" value="FN3_sf"/>
</dbReference>
<comment type="caution">
    <text evidence="2">The sequence shown here is derived from an EMBL/GenBank/DDBJ whole genome shotgun (WGS) entry which is preliminary data.</text>
</comment>
<name>A0ABU7BTJ9_9TELE</name>
<evidence type="ECO:0000313" key="2">
    <source>
        <dbReference type="EMBL" id="MED6252959.1"/>
    </source>
</evidence>
<sequence length="155" mass="17183">MRSFCHQTGPSPWSNWITNHGTKARDKFKIFPSQSVLKEGSNVMFCCVAPVGVNITSITLRDIPYPLLNIGDGVKAILVSNLAIPTNLIKILSVTCTDSAGKTSSVGKFVSFPPQKPRNLSCTTSDMINIRCSWDPGRKRDQYDRNNQTQTLHIE</sequence>
<dbReference type="Proteomes" id="UP001345963">
    <property type="component" value="Unassembled WGS sequence"/>
</dbReference>
<dbReference type="Gene3D" id="2.60.40.10">
    <property type="entry name" value="Immunoglobulins"/>
    <property type="match status" value="2"/>
</dbReference>
<dbReference type="Pfam" id="PF25552">
    <property type="entry name" value="LIFR_D4"/>
    <property type="match status" value="1"/>
</dbReference>
<gene>
    <name evidence="2" type="ORF">ATANTOWER_019890</name>
</gene>
<dbReference type="Pfam" id="PF21177">
    <property type="entry name" value="LIF-R_Ig-like"/>
    <property type="match status" value="1"/>
</dbReference>
<protein>
    <recommendedName>
        <fullName evidence="1">Leukemia inhibitory factor receptor-like Ig-like domain-containing protein</fullName>
    </recommendedName>
</protein>
<accession>A0ABU7BTJ9</accession>
<dbReference type="InterPro" id="IPR048497">
    <property type="entry name" value="LIF-R-like_Ig-like"/>
</dbReference>
<dbReference type="EMBL" id="JAHUTI010063192">
    <property type="protein sequence ID" value="MED6252959.1"/>
    <property type="molecule type" value="Genomic_DNA"/>
</dbReference>
<proteinExistence type="predicted"/>
<organism evidence="2 3">
    <name type="scientific">Ataeniobius toweri</name>
    <dbReference type="NCBI Taxonomy" id="208326"/>
    <lineage>
        <taxon>Eukaryota</taxon>
        <taxon>Metazoa</taxon>
        <taxon>Chordata</taxon>
        <taxon>Craniata</taxon>
        <taxon>Vertebrata</taxon>
        <taxon>Euteleostomi</taxon>
        <taxon>Actinopterygii</taxon>
        <taxon>Neopterygii</taxon>
        <taxon>Teleostei</taxon>
        <taxon>Neoteleostei</taxon>
        <taxon>Acanthomorphata</taxon>
        <taxon>Ovalentaria</taxon>
        <taxon>Atherinomorphae</taxon>
        <taxon>Cyprinodontiformes</taxon>
        <taxon>Goodeidae</taxon>
        <taxon>Ataeniobius</taxon>
    </lineage>
</organism>
<dbReference type="SUPFAM" id="SSF49265">
    <property type="entry name" value="Fibronectin type III"/>
    <property type="match status" value="1"/>
</dbReference>
<feature type="domain" description="Leukemia inhibitory factor receptor-like Ig-like" evidence="1">
    <location>
        <begin position="30"/>
        <end position="84"/>
    </location>
</feature>
<dbReference type="InterPro" id="IPR013783">
    <property type="entry name" value="Ig-like_fold"/>
</dbReference>
<reference evidence="2 3" key="1">
    <citation type="submission" date="2021-07" db="EMBL/GenBank/DDBJ databases">
        <authorList>
            <person name="Palmer J.M."/>
        </authorList>
    </citation>
    <scope>NUCLEOTIDE SEQUENCE [LARGE SCALE GENOMIC DNA]</scope>
    <source>
        <strain evidence="2 3">AT_MEX2019</strain>
        <tissue evidence="2">Muscle</tissue>
    </source>
</reference>
<keyword evidence="3" id="KW-1185">Reference proteome</keyword>